<keyword evidence="4 7" id="KW-0274">FAD</keyword>
<dbReference type="Proteomes" id="UP000001574">
    <property type="component" value="Chromosome"/>
</dbReference>
<dbReference type="GO" id="GO:0050660">
    <property type="term" value="F:flavin adenine dinucleotide binding"/>
    <property type="evidence" value="ECO:0007669"/>
    <property type="project" value="InterPro"/>
</dbReference>
<comment type="cofactor">
    <cofactor evidence="1 7">
        <name>FAD</name>
        <dbReference type="ChEBI" id="CHEBI:57692"/>
    </cofactor>
</comment>
<dbReference type="Gene3D" id="1.10.540.10">
    <property type="entry name" value="Acyl-CoA dehydrogenase/oxidase, N-terminal domain"/>
    <property type="match status" value="1"/>
</dbReference>
<dbReference type="AlphaFoldDB" id="A0A0H2ZZP3"/>
<dbReference type="FunFam" id="2.40.110.10:FF:000002">
    <property type="entry name" value="Acyl-CoA dehydrogenase fadE12"/>
    <property type="match status" value="1"/>
</dbReference>
<sequence>MSELFPDYRPSWETDQHRELRKHAAEFFRKEATPNQERWAAQHAVDREFWNKAGDAGLLGLDLPEEYGGAGGDFAMNVVVQEELAYAYDQGFGFAVHSPIVAHYIWAYGSDEQRRRWLPKIISGEAVLAIAMTEPGTGSDLQSVKTTARRDGDFYVINGSKTFISNGTHCDLLVIVAKTDPSKGAAGVSLIVAETDENLAGFERGRVLAKMGQHAQDTRELFFSDMRVPVANLLGAQEGLGFYQLMEQLARERLIIATICAALAEVAVLEAIKYSREREAFGRPIGKFQHTKFVLAECKTEALAIKTMVDYAVGQYLDGKNDPATASMAKLFAAEKSDQIVDKCLQIFGGYGYMTEYPIANMYTASRVNRKYGRTSEIMKEIISRSL</sequence>
<evidence type="ECO:0000256" key="2">
    <source>
        <dbReference type="ARBA" id="ARBA00009347"/>
    </source>
</evidence>
<gene>
    <name evidence="11" type="ordered locus">MAV_2703</name>
</gene>
<evidence type="ECO:0000256" key="1">
    <source>
        <dbReference type="ARBA" id="ARBA00001974"/>
    </source>
</evidence>
<feature type="domain" description="Acyl-CoA oxidase/dehydrogenase middle" evidence="9">
    <location>
        <begin position="129"/>
        <end position="226"/>
    </location>
</feature>
<dbReference type="Pfam" id="PF02770">
    <property type="entry name" value="Acyl-CoA_dh_M"/>
    <property type="match status" value="1"/>
</dbReference>
<keyword evidence="3 7" id="KW-0285">Flavoprotein</keyword>
<dbReference type="HOGENOM" id="CLU_018204_0_3_11"/>
<dbReference type="RefSeq" id="WP_011724986.1">
    <property type="nucleotide sequence ID" value="NC_008595.1"/>
</dbReference>
<dbReference type="SUPFAM" id="SSF56645">
    <property type="entry name" value="Acyl-CoA dehydrogenase NM domain-like"/>
    <property type="match status" value="1"/>
</dbReference>
<dbReference type="EMBL" id="CP000479">
    <property type="protein sequence ID" value="ABK67162.1"/>
    <property type="molecule type" value="Genomic_DNA"/>
</dbReference>
<dbReference type="InterPro" id="IPR009075">
    <property type="entry name" value="AcylCo_DH/oxidase_C"/>
</dbReference>
<evidence type="ECO:0000256" key="4">
    <source>
        <dbReference type="ARBA" id="ARBA00022827"/>
    </source>
</evidence>
<comment type="similarity">
    <text evidence="2 7">Belongs to the acyl-CoA dehydrogenase family.</text>
</comment>
<evidence type="ECO:0000256" key="7">
    <source>
        <dbReference type="RuleBase" id="RU362125"/>
    </source>
</evidence>
<dbReference type="SUPFAM" id="SSF47203">
    <property type="entry name" value="Acyl-CoA dehydrogenase C-terminal domain-like"/>
    <property type="match status" value="1"/>
</dbReference>
<evidence type="ECO:0000256" key="6">
    <source>
        <dbReference type="ARBA" id="ARBA00052546"/>
    </source>
</evidence>
<dbReference type="GO" id="GO:0003995">
    <property type="term" value="F:acyl-CoA dehydrogenase activity"/>
    <property type="evidence" value="ECO:0007669"/>
    <property type="project" value="TreeGrafter"/>
</dbReference>
<dbReference type="InterPro" id="IPR046373">
    <property type="entry name" value="Acyl-CoA_Oxase/DH_mid-dom_sf"/>
</dbReference>
<accession>A0A0H2ZZP3</accession>
<reference evidence="11 12" key="1">
    <citation type="submission" date="2006-10" db="EMBL/GenBank/DDBJ databases">
        <authorList>
            <person name="Fleischmann R.D."/>
            <person name="Dodson R.J."/>
            <person name="Haft D.H."/>
            <person name="Merkel J.S."/>
            <person name="Nelson W.C."/>
            <person name="Fraser C.M."/>
        </authorList>
    </citation>
    <scope>NUCLEOTIDE SEQUENCE [LARGE SCALE GENOMIC DNA]</scope>
    <source>
        <strain evidence="11 12">104</strain>
    </source>
</reference>
<dbReference type="PANTHER" id="PTHR43884">
    <property type="entry name" value="ACYL-COA DEHYDROGENASE"/>
    <property type="match status" value="1"/>
</dbReference>
<feature type="domain" description="Acyl-CoA dehydrogenase/oxidase C-terminal" evidence="8">
    <location>
        <begin position="241"/>
        <end position="387"/>
    </location>
</feature>
<proteinExistence type="inferred from homology"/>
<dbReference type="KEGG" id="mav:MAV_2703"/>
<evidence type="ECO:0000256" key="5">
    <source>
        <dbReference type="ARBA" id="ARBA00023002"/>
    </source>
</evidence>
<dbReference type="InterPro" id="IPR036250">
    <property type="entry name" value="AcylCo_DH-like_C"/>
</dbReference>
<name>A0A0H2ZZP3_MYCA1</name>
<dbReference type="InterPro" id="IPR013786">
    <property type="entry name" value="AcylCoA_DH/ox_N"/>
</dbReference>
<dbReference type="Gene3D" id="1.20.140.10">
    <property type="entry name" value="Butyryl-CoA Dehydrogenase, subunit A, domain 3"/>
    <property type="match status" value="1"/>
</dbReference>
<dbReference type="InterPro" id="IPR006091">
    <property type="entry name" value="Acyl-CoA_Oxase/DH_mid-dom"/>
</dbReference>
<evidence type="ECO:0000313" key="12">
    <source>
        <dbReference type="Proteomes" id="UP000001574"/>
    </source>
</evidence>
<protein>
    <submittedName>
        <fullName evidence="11">Putative acyl-CoA dehydrogenase</fullName>
    </submittedName>
</protein>
<organism evidence="11 12">
    <name type="scientific">Mycobacterium avium (strain 104)</name>
    <dbReference type="NCBI Taxonomy" id="243243"/>
    <lineage>
        <taxon>Bacteria</taxon>
        <taxon>Bacillati</taxon>
        <taxon>Actinomycetota</taxon>
        <taxon>Actinomycetes</taxon>
        <taxon>Mycobacteriales</taxon>
        <taxon>Mycobacteriaceae</taxon>
        <taxon>Mycobacterium</taxon>
        <taxon>Mycobacterium avium complex (MAC)</taxon>
    </lineage>
</organism>
<evidence type="ECO:0000259" key="9">
    <source>
        <dbReference type="Pfam" id="PF02770"/>
    </source>
</evidence>
<evidence type="ECO:0000259" key="8">
    <source>
        <dbReference type="Pfam" id="PF00441"/>
    </source>
</evidence>
<dbReference type="Pfam" id="PF00441">
    <property type="entry name" value="Acyl-CoA_dh_1"/>
    <property type="match status" value="1"/>
</dbReference>
<dbReference type="InterPro" id="IPR009100">
    <property type="entry name" value="AcylCoA_DH/oxidase_NM_dom_sf"/>
</dbReference>
<dbReference type="Pfam" id="PF02771">
    <property type="entry name" value="Acyl-CoA_dh_N"/>
    <property type="match status" value="1"/>
</dbReference>
<dbReference type="Gene3D" id="2.40.110.10">
    <property type="entry name" value="Butyryl-CoA Dehydrogenase, subunit A, domain 2"/>
    <property type="match status" value="1"/>
</dbReference>
<dbReference type="FunFam" id="1.10.540.10:FF:000026">
    <property type="entry name" value="Acyl-CoA dehydrogenase medium chain"/>
    <property type="match status" value="1"/>
</dbReference>
<dbReference type="FunFam" id="1.20.140.10:FF:000001">
    <property type="entry name" value="Acyl-CoA dehydrogenase"/>
    <property type="match status" value="1"/>
</dbReference>
<evidence type="ECO:0000256" key="3">
    <source>
        <dbReference type="ARBA" id="ARBA00022630"/>
    </source>
</evidence>
<dbReference type="PANTHER" id="PTHR43884:SF12">
    <property type="entry name" value="ISOVALERYL-COA DEHYDROGENASE, MITOCHONDRIAL-RELATED"/>
    <property type="match status" value="1"/>
</dbReference>
<dbReference type="InterPro" id="IPR037069">
    <property type="entry name" value="AcylCoA_DH/ox_N_sf"/>
</dbReference>
<evidence type="ECO:0000259" key="10">
    <source>
        <dbReference type="Pfam" id="PF02771"/>
    </source>
</evidence>
<keyword evidence="5 7" id="KW-0560">Oxidoreductase</keyword>
<comment type="catalytic activity">
    <reaction evidence="6">
        <text>a 2,3-saturated acyl-CoA + A = a 2,3-dehydroacyl-CoA + AH2</text>
        <dbReference type="Rhea" id="RHEA:48608"/>
        <dbReference type="ChEBI" id="CHEBI:13193"/>
        <dbReference type="ChEBI" id="CHEBI:17499"/>
        <dbReference type="ChEBI" id="CHEBI:60015"/>
        <dbReference type="ChEBI" id="CHEBI:65111"/>
    </reaction>
</comment>
<evidence type="ECO:0000313" key="11">
    <source>
        <dbReference type="EMBL" id="ABK67162.1"/>
    </source>
</evidence>
<feature type="domain" description="Acyl-CoA dehydrogenase/oxidase N-terminal" evidence="10">
    <location>
        <begin position="14"/>
        <end position="125"/>
    </location>
</feature>